<feature type="domain" description="BON" evidence="1">
    <location>
        <begin position="224"/>
        <end position="291"/>
    </location>
</feature>
<dbReference type="InterPro" id="IPR014004">
    <property type="entry name" value="Transpt-assoc_nodulatn_dom_bac"/>
</dbReference>
<sequence length="295" mass="32113">MSHIRSQKELLKDIKDLILTHFGESGQGIHVEVKGDKVSLWGAVDTLAEKDFAAQRISRIEGVKELDNSLTVADDGKISDKEIEEWVRQRLAGSGHKEVSGLGCRVSHGIVTLLGHVETRSNEHLAEKIASQIRGVKEVRSEIQLKGKSVDDAVLVNRVESALAASPWVNAQEIKTAASNGLVTLTGLVNTPDELEWAVETAYQVAGVKAVVSEVLSRHHSQGEDLRLTEQLVNALGLNRLNSAQVHAYVQGGIAFLSGEVYSPEDRERAEILCQGMPGIDNVDNSIRVAAHWSK</sequence>
<dbReference type="KEGG" id="aacx:DEACI_2082"/>
<dbReference type="PANTHER" id="PTHR34606:SF15">
    <property type="entry name" value="BON DOMAIN-CONTAINING PROTEIN"/>
    <property type="match status" value="1"/>
</dbReference>
<dbReference type="PROSITE" id="PS50914">
    <property type="entry name" value="BON"/>
    <property type="match status" value="4"/>
</dbReference>
<evidence type="ECO:0000259" key="1">
    <source>
        <dbReference type="PROSITE" id="PS50914"/>
    </source>
</evidence>
<dbReference type="AlphaFoldDB" id="A0A8S0Y300"/>
<reference evidence="2" key="2">
    <citation type="submission" date="2020-01" db="EMBL/GenBank/DDBJ databases">
        <authorList>
            <person name="Hornung B."/>
        </authorList>
    </citation>
    <scope>NUCLEOTIDE SEQUENCE</scope>
    <source>
        <strain evidence="2">PacBioINE</strain>
    </source>
</reference>
<feature type="domain" description="BON" evidence="1">
    <location>
        <begin position="151"/>
        <end position="219"/>
    </location>
</feature>
<name>A0A8S0Y300_9FIRM</name>
<accession>A0A8S0Y300</accession>
<dbReference type="Proteomes" id="UP001071230">
    <property type="component" value="Unassembled WGS sequence"/>
</dbReference>
<feature type="domain" description="BON" evidence="1">
    <location>
        <begin position="79"/>
        <end position="147"/>
    </location>
</feature>
<dbReference type="PANTHER" id="PTHR34606">
    <property type="entry name" value="BON DOMAIN-CONTAINING PROTEIN"/>
    <property type="match status" value="1"/>
</dbReference>
<evidence type="ECO:0000313" key="2">
    <source>
        <dbReference type="EMBL" id="CAA7601415.1"/>
    </source>
</evidence>
<proteinExistence type="predicted"/>
<dbReference type="Gene3D" id="3.30.1340.30">
    <property type="match status" value="4"/>
</dbReference>
<dbReference type="InterPro" id="IPR007055">
    <property type="entry name" value="BON_dom"/>
</dbReference>
<gene>
    <name evidence="2" type="ORF">DEACI_2082</name>
    <name evidence="3" type="ORF">DEACI_3327</name>
</gene>
<protein>
    <submittedName>
        <fullName evidence="2">BON domain protein</fullName>
    </submittedName>
    <submittedName>
        <fullName evidence="3">Transport-associated protein</fullName>
    </submittedName>
</protein>
<organism evidence="2">
    <name type="scientific">Acididesulfobacillus acetoxydans</name>
    <dbReference type="NCBI Taxonomy" id="1561005"/>
    <lineage>
        <taxon>Bacteria</taxon>
        <taxon>Bacillati</taxon>
        <taxon>Bacillota</taxon>
        <taxon>Clostridia</taxon>
        <taxon>Eubacteriales</taxon>
        <taxon>Peptococcaceae</taxon>
        <taxon>Acididesulfobacillus</taxon>
    </lineage>
</organism>
<dbReference type="RefSeq" id="WP_240984945.1">
    <property type="nucleotide sequence ID" value="NZ_CDGJ01000096.1"/>
</dbReference>
<dbReference type="SMART" id="SM00749">
    <property type="entry name" value="BON"/>
    <property type="match status" value="3"/>
</dbReference>
<evidence type="ECO:0000313" key="4">
    <source>
        <dbReference type="Proteomes" id="UP001071230"/>
    </source>
</evidence>
<dbReference type="InterPro" id="IPR051686">
    <property type="entry name" value="Lipoprotein_DolP"/>
</dbReference>
<keyword evidence="4" id="KW-1185">Reference proteome</keyword>
<dbReference type="EMBL" id="CDGJ01000096">
    <property type="protein sequence ID" value="CEJ08846.1"/>
    <property type="molecule type" value="Genomic_DNA"/>
</dbReference>
<dbReference type="EMBL" id="LR746496">
    <property type="protein sequence ID" value="CAA7601415.1"/>
    <property type="molecule type" value="Genomic_DNA"/>
</dbReference>
<dbReference type="Pfam" id="PF04972">
    <property type="entry name" value="BON"/>
    <property type="match status" value="4"/>
</dbReference>
<feature type="domain" description="BON" evidence="1">
    <location>
        <begin position="6"/>
        <end position="74"/>
    </location>
</feature>
<reference evidence="3" key="1">
    <citation type="submission" date="2014-11" db="EMBL/GenBank/DDBJ databases">
        <authorList>
            <person name="Hornung B.V."/>
        </authorList>
    </citation>
    <scope>NUCLEOTIDE SEQUENCE</scope>
    <source>
        <strain evidence="3">INE</strain>
    </source>
</reference>
<dbReference type="Proteomes" id="UP000836597">
    <property type="component" value="Chromosome"/>
</dbReference>
<evidence type="ECO:0000313" key="3">
    <source>
        <dbReference type="EMBL" id="CEJ08846.1"/>
    </source>
</evidence>